<evidence type="ECO:0000313" key="1">
    <source>
        <dbReference type="EMBL" id="MDP2502598.1"/>
    </source>
</evidence>
<sequence>MLHENWSFYLESHECLRMSEFPMYSDVSVIAEVLEGMGPLSFHNALPLKQEGAGDVVIPVVVRVGFYSRPQHPDFSESSFTHYHGGWLPDEIAALLSLSLGARFFAGDSIRDFDSYDNDPLGKPRFRSGVAPPISHIPTQRRILPEVCQSKDLRDVCFFNNFGKLSPAIAEKVIQCSRQYQNALWVAENNPELCWLMLISAIEIAANEWAKNDQVKLSDLETSYPEFYEELVKNDNQNILNLAAETFAPITKATSKFMKFCKEFSPKQLEQENSKGFKYTSTQLSKALGTIYNHRSKALHSGIPFPAPMCSYPDKYEGVYGQVPNQLGVYTKGATWVGSDIPMNLHLFHFLTREILLGWVKSLEPEG</sequence>
<protein>
    <recommendedName>
        <fullName evidence="3">Apea-like HEPN domain-containing protein</fullName>
    </recommendedName>
</protein>
<comment type="caution">
    <text evidence="1">The sequence shown here is derived from an EMBL/GenBank/DDBJ whole genome shotgun (WGS) entry which is preliminary data.</text>
</comment>
<accession>A0AB35N217</accession>
<dbReference type="AlphaFoldDB" id="A0AB35N217"/>
<evidence type="ECO:0000313" key="2">
    <source>
        <dbReference type="Proteomes" id="UP001177935"/>
    </source>
</evidence>
<organism evidence="1 2">
    <name type="scientific">Vibrio splendidus</name>
    <dbReference type="NCBI Taxonomy" id="29497"/>
    <lineage>
        <taxon>Bacteria</taxon>
        <taxon>Pseudomonadati</taxon>
        <taxon>Pseudomonadota</taxon>
        <taxon>Gammaproteobacteria</taxon>
        <taxon>Vibrionales</taxon>
        <taxon>Vibrionaceae</taxon>
        <taxon>Vibrio</taxon>
    </lineage>
</organism>
<dbReference type="Proteomes" id="UP001177935">
    <property type="component" value="Unassembled WGS sequence"/>
</dbReference>
<dbReference type="RefSeq" id="WP_133153610.1">
    <property type="nucleotide sequence ID" value="NZ_CAWNUI010000092.1"/>
</dbReference>
<name>A0AB35N217_VIBSP</name>
<reference evidence="1" key="1">
    <citation type="submission" date="2023-07" db="EMBL/GenBank/DDBJ databases">
        <title>Genome content predicts the carbon catabolic preferences of heterotrophic bacteria.</title>
        <authorList>
            <person name="Gralka M."/>
        </authorList>
    </citation>
    <scope>NUCLEOTIDE SEQUENCE</scope>
    <source>
        <strain evidence="1">6E02</strain>
    </source>
</reference>
<gene>
    <name evidence="1" type="ORF">Q8W42_17930</name>
</gene>
<dbReference type="EMBL" id="JAUYVL010000012">
    <property type="protein sequence ID" value="MDP2502598.1"/>
    <property type="molecule type" value="Genomic_DNA"/>
</dbReference>
<evidence type="ECO:0008006" key="3">
    <source>
        <dbReference type="Google" id="ProtNLM"/>
    </source>
</evidence>
<proteinExistence type="predicted"/>